<dbReference type="Gene3D" id="3.40.140.10">
    <property type="entry name" value="Cytidine Deaminase, domain 2"/>
    <property type="match status" value="1"/>
</dbReference>
<dbReference type="InterPro" id="IPR002125">
    <property type="entry name" value="CMP_dCMP_dom"/>
</dbReference>
<dbReference type="PANTHER" id="PTHR11079">
    <property type="entry name" value="CYTOSINE DEAMINASE FAMILY MEMBER"/>
    <property type="match status" value="1"/>
</dbReference>
<comment type="similarity">
    <text evidence="2">Belongs to the cytidine and deoxycytidylate deaminase family. ADAT3 subfamily.</text>
</comment>
<evidence type="ECO:0000256" key="1">
    <source>
        <dbReference type="ARBA" id="ARBA00022694"/>
    </source>
</evidence>
<dbReference type="Pfam" id="PF00383">
    <property type="entry name" value="dCMP_cyt_deam_1"/>
    <property type="match status" value="1"/>
</dbReference>
<organism evidence="4 5">
    <name type="scientific">Monilinia laxa</name>
    <name type="common">Brown rot fungus</name>
    <name type="synonym">Sclerotinia laxa</name>
    <dbReference type="NCBI Taxonomy" id="61186"/>
    <lineage>
        <taxon>Eukaryota</taxon>
        <taxon>Fungi</taxon>
        <taxon>Dikarya</taxon>
        <taxon>Ascomycota</taxon>
        <taxon>Pezizomycotina</taxon>
        <taxon>Leotiomycetes</taxon>
        <taxon>Helotiales</taxon>
        <taxon>Sclerotiniaceae</taxon>
        <taxon>Monilinia</taxon>
    </lineage>
</organism>
<proteinExistence type="inferred from homology"/>
<dbReference type="CDD" id="cd01285">
    <property type="entry name" value="nucleoside_deaminase"/>
    <property type="match status" value="1"/>
</dbReference>
<dbReference type="PANTHER" id="PTHR11079:SF156">
    <property type="entry name" value="INACTIVE TRNA-SPECIFIC ADENOSINE DEAMINASE-LIKE PROTEIN 3-RELATED"/>
    <property type="match status" value="1"/>
</dbReference>
<gene>
    <name evidence="4" type="ORF">EYC80_005100</name>
</gene>
<keyword evidence="5" id="KW-1185">Reference proteome</keyword>
<sequence length="460" mass="51184">MKKDRTNDFSLTEARVPIRTSGSLIPLKTTLETRARDSLLSVYITHVPAKKASGVLDLTRKLLPEDGGYDLQHIRRFAKQTDVPDHVRDSLLGVKTESDCQADAGPPELFLLVGAMNLISLDELRDALSPILDPITICSINVPLLAPTSQEQAKLWSSQYWPIVYKKSNPFGPHPAIVSRAEVELQKEVRKWMDLAAEVAYSSSTAGIGEQIGAVVVQRKNGVAHILAIAGDSRWLKWPRVGSGNVTAHAALRAIAMVADGIKIQEEKKGSTVLTENNLDVETIFRDRSLNNLEEKHHKSSEWVDGYLCHELELYMTHEPCVMCSMAIVHSRFGRVVFEHRMPKTGGLCADSDLGHGLFWRKELNWSLLAWQWISNDEETETSEESPQHSGTILLTANTSTCDMAVHQDRAAYSSHNSATALLDYSTNGTVVFAFDSVFRNTPRLRIVSGLKVLQNKHRD</sequence>
<evidence type="ECO:0000313" key="5">
    <source>
        <dbReference type="Proteomes" id="UP000326757"/>
    </source>
</evidence>
<dbReference type="OrthoDB" id="3180714at2759"/>
<feature type="domain" description="CMP/dCMP-type deaminase" evidence="3">
    <location>
        <begin position="187"/>
        <end position="361"/>
    </location>
</feature>
<keyword evidence="1" id="KW-0819">tRNA processing</keyword>
<protein>
    <recommendedName>
        <fullName evidence="3">CMP/dCMP-type deaminase domain-containing protein</fullName>
    </recommendedName>
</protein>
<dbReference type="Proteomes" id="UP000326757">
    <property type="component" value="Unassembled WGS sequence"/>
</dbReference>
<accession>A0A5N6KIV7</accession>
<name>A0A5N6KIV7_MONLA</name>
<dbReference type="GO" id="GO:0005634">
    <property type="term" value="C:nucleus"/>
    <property type="evidence" value="ECO:0007669"/>
    <property type="project" value="TreeGrafter"/>
</dbReference>
<evidence type="ECO:0000313" key="4">
    <source>
        <dbReference type="EMBL" id="KAB8303716.1"/>
    </source>
</evidence>
<dbReference type="PROSITE" id="PS51747">
    <property type="entry name" value="CYT_DCMP_DEAMINASES_2"/>
    <property type="match status" value="1"/>
</dbReference>
<comment type="caution">
    <text evidence="4">The sequence shown here is derived from an EMBL/GenBank/DDBJ whole genome shotgun (WGS) entry which is preliminary data.</text>
</comment>
<dbReference type="AlphaFoldDB" id="A0A5N6KIV7"/>
<dbReference type="SUPFAM" id="SSF53927">
    <property type="entry name" value="Cytidine deaminase-like"/>
    <property type="match status" value="1"/>
</dbReference>
<dbReference type="GO" id="GO:0008033">
    <property type="term" value="P:tRNA processing"/>
    <property type="evidence" value="ECO:0007669"/>
    <property type="project" value="UniProtKB-KW"/>
</dbReference>
<evidence type="ECO:0000259" key="3">
    <source>
        <dbReference type="PROSITE" id="PS51747"/>
    </source>
</evidence>
<dbReference type="GO" id="GO:0005737">
    <property type="term" value="C:cytoplasm"/>
    <property type="evidence" value="ECO:0007669"/>
    <property type="project" value="TreeGrafter"/>
</dbReference>
<dbReference type="EMBL" id="VIGI01000002">
    <property type="protein sequence ID" value="KAB8303716.1"/>
    <property type="molecule type" value="Genomic_DNA"/>
</dbReference>
<evidence type="ECO:0000256" key="2">
    <source>
        <dbReference type="ARBA" id="ARBA00038160"/>
    </source>
</evidence>
<reference evidence="4 5" key="1">
    <citation type="submission" date="2019-06" db="EMBL/GenBank/DDBJ databases">
        <title>Genome Sequence of the Brown Rot Fungal Pathogen Monilinia laxa.</title>
        <authorList>
            <person name="De Miccolis Angelini R.M."/>
            <person name="Landi L."/>
            <person name="Abate D."/>
            <person name="Pollastro S."/>
            <person name="Romanazzi G."/>
            <person name="Faretra F."/>
        </authorList>
    </citation>
    <scope>NUCLEOTIDE SEQUENCE [LARGE SCALE GENOMIC DNA]</scope>
    <source>
        <strain evidence="4 5">Mlax316</strain>
    </source>
</reference>
<dbReference type="InterPro" id="IPR016193">
    <property type="entry name" value="Cytidine_deaminase-like"/>
</dbReference>
<dbReference type="GO" id="GO:0052717">
    <property type="term" value="F:tRNA-specific adenosine-34 deaminase activity"/>
    <property type="evidence" value="ECO:0007669"/>
    <property type="project" value="TreeGrafter"/>
</dbReference>